<dbReference type="GO" id="GO:0004663">
    <property type="term" value="F:Rab geranylgeranyltransferase activity"/>
    <property type="evidence" value="ECO:0007669"/>
    <property type="project" value="UniProtKB-UniRule"/>
</dbReference>
<reference evidence="11 12" key="1">
    <citation type="journal article" date="2015" name="Genome Biol. Evol.">
        <title>Phylogenomic analyses indicate that early fungi evolved digesting cell walls of algal ancestors of land plants.</title>
        <authorList>
            <person name="Chang Y."/>
            <person name="Wang S."/>
            <person name="Sekimoto S."/>
            <person name="Aerts A.L."/>
            <person name="Choi C."/>
            <person name="Clum A."/>
            <person name="LaButti K.M."/>
            <person name="Lindquist E.A."/>
            <person name="Yee Ngan C."/>
            <person name="Ohm R.A."/>
            <person name="Salamov A.A."/>
            <person name="Grigoriev I.V."/>
            <person name="Spatafora J.W."/>
            <person name="Berbee M.L."/>
        </authorList>
    </citation>
    <scope>NUCLEOTIDE SEQUENCE [LARGE SCALE GENOMIC DNA]</scope>
    <source>
        <strain evidence="11 12">NRRL 1564</strain>
    </source>
</reference>
<comment type="catalytic activity">
    <reaction evidence="8 9">
        <text>geranylgeranyl diphosphate + L-cysteinyl-[protein] = S-geranylgeranyl-L-cysteinyl-[protein] + diphosphate</text>
        <dbReference type="Rhea" id="RHEA:21240"/>
        <dbReference type="Rhea" id="RHEA-COMP:10131"/>
        <dbReference type="Rhea" id="RHEA-COMP:11537"/>
        <dbReference type="ChEBI" id="CHEBI:29950"/>
        <dbReference type="ChEBI" id="CHEBI:33019"/>
        <dbReference type="ChEBI" id="CHEBI:57533"/>
        <dbReference type="ChEBI" id="CHEBI:86021"/>
        <dbReference type="EC" id="2.5.1.60"/>
    </reaction>
</comment>
<dbReference type="AlphaFoldDB" id="A0A2G5BJU5"/>
<accession>A0A2G5BJU5</accession>
<evidence type="ECO:0000313" key="12">
    <source>
        <dbReference type="Proteomes" id="UP000242474"/>
    </source>
</evidence>
<feature type="region of interest" description="Disordered" evidence="10">
    <location>
        <begin position="1"/>
        <end position="21"/>
    </location>
</feature>
<evidence type="ECO:0000256" key="6">
    <source>
        <dbReference type="ARBA" id="ARBA00022737"/>
    </source>
</evidence>
<dbReference type="EMBL" id="KZ303487">
    <property type="protein sequence ID" value="PIA19304.1"/>
    <property type="molecule type" value="Genomic_DNA"/>
</dbReference>
<dbReference type="EC" id="2.5.1.60" evidence="2 9"/>
<dbReference type="GO" id="GO:0005968">
    <property type="term" value="C:Rab-protein geranylgeranyltransferase complex"/>
    <property type="evidence" value="ECO:0007669"/>
    <property type="project" value="TreeGrafter"/>
</dbReference>
<dbReference type="PANTHER" id="PTHR11129:SF2">
    <property type="entry name" value="GERANYLGERANYL TRANSFERASE TYPE-2 SUBUNIT ALPHA"/>
    <property type="match status" value="1"/>
</dbReference>
<name>A0A2G5BJU5_COERN</name>
<dbReference type="OrthoDB" id="1658at2759"/>
<keyword evidence="4 9" id="KW-0637">Prenyltransferase</keyword>
<comment type="similarity">
    <text evidence="1 9">Belongs to the protein prenyltransferase subunit alpha family.</text>
</comment>
<dbReference type="Proteomes" id="UP000242474">
    <property type="component" value="Unassembled WGS sequence"/>
</dbReference>
<gene>
    <name evidence="11" type="ORF">COEREDRAFT_79251</name>
</gene>
<dbReference type="GO" id="GO:0097354">
    <property type="term" value="P:prenylation"/>
    <property type="evidence" value="ECO:0007669"/>
    <property type="project" value="UniProtKB-UniRule"/>
</dbReference>
<dbReference type="SUPFAM" id="SSF48439">
    <property type="entry name" value="Protein prenylyltransferase"/>
    <property type="match status" value="1"/>
</dbReference>
<proteinExistence type="inferred from homology"/>
<evidence type="ECO:0000256" key="3">
    <source>
        <dbReference type="ARBA" id="ARBA00014772"/>
    </source>
</evidence>
<keyword evidence="5 9" id="KW-0808">Transferase</keyword>
<evidence type="ECO:0000256" key="4">
    <source>
        <dbReference type="ARBA" id="ARBA00022602"/>
    </source>
</evidence>
<evidence type="ECO:0000256" key="5">
    <source>
        <dbReference type="ARBA" id="ARBA00022679"/>
    </source>
</evidence>
<dbReference type="Gene3D" id="1.25.40.120">
    <property type="entry name" value="Protein prenylyltransferase"/>
    <property type="match status" value="1"/>
</dbReference>
<keyword evidence="6" id="KW-0677">Repeat</keyword>
<dbReference type="PANTHER" id="PTHR11129">
    <property type="entry name" value="PROTEIN FARNESYLTRANSFERASE ALPHA SUBUNIT/RAB GERANYLGERANYL TRANSFERASE ALPHA SUBUNIT"/>
    <property type="match status" value="1"/>
</dbReference>
<keyword evidence="12" id="KW-1185">Reference proteome</keyword>
<feature type="compositionally biased region" description="Basic and acidic residues" evidence="10">
    <location>
        <begin position="9"/>
        <end position="21"/>
    </location>
</feature>
<comment type="function">
    <text evidence="9">Catalyzes the transfer of a geranyl-geranyl moiety from geranyl-geranyl pyrophosphate to cysteines occuring in specific C-terminal amino acid sequences.</text>
</comment>
<organism evidence="11 12">
    <name type="scientific">Coemansia reversa (strain ATCC 12441 / NRRL 1564)</name>
    <dbReference type="NCBI Taxonomy" id="763665"/>
    <lineage>
        <taxon>Eukaryota</taxon>
        <taxon>Fungi</taxon>
        <taxon>Fungi incertae sedis</taxon>
        <taxon>Zoopagomycota</taxon>
        <taxon>Kickxellomycotina</taxon>
        <taxon>Kickxellomycetes</taxon>
        <taxon>Kickxellales</taxon>
        <taxon>Kickxellaceae</taxon>
        <taxon>Coemansia</taxon>
    </lineage>
</organism>
<evidence type="ECO:0000256" key="9">
    <source>
        <dbReference type="RuleBase" id="RU367120"/>
    </source>
</evidence>
<evidence type="ECO:0000256" key="10">
    <source>
        <dbReference type="SAM" id="MobiDB-lite"/>
    </source>
</evidence>
<dbReference type="STRING" id="763665.A0A2G5BJU5"/>
<evidence type="ECO:0000256" key="8">
    <source>
        <dbReference type="ARBA" id="ARBA00047658"/>
    </source>
</evidence>
<dbReference type="InterPro" id="IPR002088">
    <property type="entry name" value="Prenyl_trans_a"/>
</dbReference>
<evidence type="ECO:0000256" key="7">
    <source>
        <dbReference type="ARBA" id="ARBA00031267"/>
    </source>
</evidence>
<sequence>MMHGKRRVAAKEPTQDEKEEARQQLEQYCALNSRVMDLKAQSVFTADALDATRQLLELNTELHTVWNYRRTIIKKLDAWKDTERRQKMLEQELEFLMKVIRNNIKSYWMWNHRMWALSLLPRATWRKELSLVDKLIGMDARNYHAWDYRRFVIARLKDTEDSDAVDEQEFAFTTAQINRDCANHSAWHNRSKLLPAILTRVDQQRREEVLQTENELIQNAIYTDPEDQNAWLYYDWLLDIQKSDEDRIRLLHNKIAAIRELLELEEDGKRPLVELVSGFAELGRLQPGSVTDAEKEECMEILRTLKGVDSYHAGRYADMSSTLSKRWNVSDLCV</sequence>
<protein>
    <recommendedName>
        <fullName evidence="3 9">Geranylgeranyl transferase type-2 subunit alpha</fullName>
        <ecNumber evidence="2 9">2.5.1.60</ecNumber>
    </recommendedName>
    <alternativeName>
        <fullName evidence="7 9">Geranylgeranyl transferase type II subunit alpha</fullName>
    </alternativeName>
</protein>
<dbReference type="FunFam" id="1.25.40.120:FF:000035">
    <property type="entry name" value="Geranylgeranyl transferase type-2 subunit alpha"/>
    <property type="match status" value="1"/>
</dbReference>
<dbReference type="PROSITE" id="PS51147">
    <property type="entry name" value="PFTA"/>
    <property type="match status" value="4"/>
</dbReference>
<dbReference type="Pfam" id="PF01239">
    <property type="entry name" value="PPTA"/>
    <property type="match status" value="5"/>
</dbReference>
<evidence type="ECO:0000313" key="11">
    <source>
        <dbReference type="EMBL" id="PIA19304.1"/>
    </source>
</evidence>
<evidence type="ECO:0000256" key="1">
    <source>
        <dbReference type="ARBA" id="ARBA00006734"/>
    </source>
</evidence>
<evidence type="ECO:0000256" key="2">
    <source>
        <dbReference type="ARBA" id="ARBA00012656"/>
    </source>
</evidence>